<sequence>MIFNLVWFSKLVAASPLKSMMTAFLIPNNSLSCPLQTYDMGIAGVVVYSYGMESCLLMMINPFWKEFRIIHIELIKGIQGRRYDDELLGQSLRTQLMKGSLLTLAEAIKASSKAAFVLMWNHRINLLDVFSEDYVLLTTYGKLQPPLGKHRLKIIEFISVLVTVSSEAAEKELLRLGAVKQIIELFFEYPYNNFLHHHVEQIMASCLESKNSAFVEHLLHDCNLVRKILETERDFILATAPKKPTVPAEGKSSPRIGNIGHITRIANNLFNWEITTATYNHICRVDCHANVLPECNAVENVFQWACW</sequence>
<organism evidence="2 3">
    <name type="scientific">Cinchona calisaya</name>
    <dbReference type="NCBI Taxonomy" id="153742"/>
    <lineage>
        <taxon>Eukaryota</taxon>
        <taxon>Viridiplantae</taxon>
        <taxon>Streptophyta</taxon>
        <taxon>Embryophyta</taxon>
        <taxon>Tracheophyta</taxon>
        <taxon>Spermatophyta</taxon>
        <taxon>Magnoliopsida</taxon>
        <taxon>eudicotyledons</taxon>
        <taxon>Gunneridae</taxon>
        <taxon>Pentapetalae</taxon>
        <taxon>asterids</taxon>
        <taxon>lamiids</taxon>
        <taxon>Gentianales</taxon>
        <taxon>Rubiaceae</taxon>
        <taxon>Cinchonoideae</taxon>
        <taxon>Cinchoneae</taxon>
        <taxon>Cinchona</taxon>
    </lineage>
</organism>
<comment type="caution">
    <text evidence="2">The sequence shown here is derived from an EMBL/GenBank/DDBJ whole genome shotgun (WGS) entry which is preliminary data.</text>
</comment>
<dbReference type="EMBL" id="JBJUIK010000007">
    <property type="protein sequence ID" value="KAL3522824.1"/>
    <property type="molecule type" value="Genomic_DNA"/>
</dbReference>
<gene>
    <name evidence="2" type="ORF">ACH5RR_015658</name>
</gene>
<reference evidence="2 3" key="1">
    <citation type="submission" date="2024-11" db="EMBL/GenBank/DDBJ databases">
        <title>A near-complete genome assembly of Cinchona calisaya.</title>
        <authorList>
            <person name="Lian D.C."/>
            <person name="Zhao X.W."/>
            <person name="Wei L."/>
        </authorList>
    </citation>
    <scope>NUCLEOTIDE SEQUENCE [LARGE SCALE GENOMIC DNA]</scope>
    <source>
        <tissue evidence="2">Nenye</tissue>
    </source>
</reference>
<dbReference type="PANTHER" id="PTHR12634">
    <property type="entry name" value="SIT4 YEAST -ASSOCIATING PROTEIN-RELATED"/>
    <property type="match status" value="1"/>
</dbReference>
<proteinExistence type="inferred from homology"/>
<protein>
    <submittedName>
        <fullName evidence="2">Uncharacterized protein</fullName>
    </submittedName>
</protein>
<evidence type="ECO:0000313" key="3">
    <source>
        <dbReference type="Proteomes" id="UP001630127"/>
    </source>
</evidence>
<dbReference type="InterPro" id="IPR007587">
    <property type="entry name" value="SAPS"/>
</dbReference>
<comment type="similarity">
    <text evidence="1">Belongs to the SAPS family.</text>
</comment>
<dbReference type="AlphaFoldDB" id="A0ABD2ZTT5"/>
<keyword evidence="3" id="KW-1185">Reference proteome</keyword>
<evidence type="ECO:0000256" key="1">
    <source>
        <dbReference type="ARBA" id="ARBA00006180"/>
    </source>
</evidence>
<dbReference type="Proteomes" id="UP001630127">
    <property type="component" value="Unassembled WGS sequence"/>
</dbReference>
<dbReference type="PANTHER" id="PTHR12634:SF37">
    <property type="entry name" value="SIT4 PHOSPHATASE-ASSOCIATED FAMILY PROTEIN"/>
    <property type="match status" value="1"/>
</dbReference>
<name>A0ABD2ZTT5_9GENT</name>
<dbReference type="Pfam" id="PF04499">
    <property type="entry name" value="SAPS"/>
    <property type="match status" value="1"/>
</dbReference>
<accession>A0ABD2ZTT5</accession>
<evidence type="ECO:0000313" key="2">
    <source>
        <dbReference type="EMBL" id="KAL3522824.1"/>
    </source>
</evidence>